<dbReference type="SUPFAM" id="SSF48452">
    <property type="entry name" value="TPR-like"/>
    <property type="match status" value="1"/>
</dbReference>
<dbReference type="GO" id="GO:0005786">
    <property type="term" value="C:signal recognition particle, endoplasmic reticulum targeting"/>
    <property type="evidence" value="ECO:0007669"/>
    <property type="project" value="UniProtKB-UniRule"/>
</dbReference>
<dbReference type="PANTHER" id="PTHR14094">
    <property type="entry name" value="SIGNAL RECOGNITION PARTICLE 72"/>
    <property type="match status" value="1"/>
</dbReference>
<dbReference type="Pfam" id="PF17004">
    <property type="entry name" value="SRP_TPR_like"/>
    <property type="match status" value="1"/>
</dbReference>
<comment type="subcellular location">
    <subcellularLocation>
        <location evidence="2 9">Cytoplasm</location>
    </subcellularLocation>
    <subcellularLocation>
        <location evidence="1">Endoplasmic reticulum</location>
    </subcellularLocation>
</comment>
<dbReference type="FunFam" id="1.25.40.10:FF:000512">
    <property type="entry name" value="Signal recognition particle subunit SRP72"/>
    <property type="match status" value="1"/>
</dbReference>
<dbReference type="EMBL" id="JAVRRT010000002">
    <property type="protein sequence ID" value="KAK5174641.1"/>
    <property type="molecule type" value="Genomic_DNA"/>
</dbReference>
<comment type="caution">
    <text evidence="12">The sequence shown here is derived from an EMBL/GenBank/DDBJ whole genome shotgun (WGS) entry which is preliminary data.</text>
</comment>
<reference evidence="12 13" key="1">
    <citation type="submission" date="2023-08" db="EMBL/GenBank/DDBJ databases">
        <title>Black Yeasts Isolated from many extreme environments.</title>
        <authorList>
            <person name="Coleine C."/>
            <person name="Stajich J.E."/>
            <person name="Selbmann L."/>
        </authorList>
    </citation>
    <scope>NUCLEOTIDE SEQUENCE [LARGE SCALE GENOMIC DNA]</scope>
    <source>
        <strain evidence="12 13">CCFEE 5935</strain>
    </source>
</reference>
<dbReference type="Proteomes" id="UP001337655">
    <property type="component" value="Unassembled WGS sequence"/>
</dbReference>
<dbReference type="InterPro" id="IPR011990">
    <property type="entry name" value="TPR-like_helical_dom_sf"/>
</dbReference>
<evidence type="ECO:0000256" key="10">
    <source>
        <dbReference type="SAM" id="MobiDB-lite"/>
    </source>
</evidence>
<evidence type="ECO:0000313" key="13">
    <source>
        <dbReference type="Proteomes" id="UP001337655"/>
    </source>
</evidence>
<accession>A0AAV9PPD8</accession>
<proteinExistence type="inferred from homology"/>
<evidence type="ECO:0000313" key="12">
    <source>
        <dbReference type="EMBL" id="KAK5174641.1"/>
    </source>
</evidence>
<dbReference type="GO" id="GO:0006614">
    <property type="term" value="P:SRP-dependent cotranslational protein targeting to membrane"/>
    <property type="evidence" value="ECO:0007669"/>
    <property type="project" value="UniProtKB-UniRule"/>
</dbReference>
<evidence type="ECO:0000259" key="11">
    <source>
        <dbReference type="Pfam" id="PF08492"/>
    </source>
</evidence>
<feature type="compositionally biased region" description="Basic residues" evidence="10">
    <location>
        <begin position="592"/>
        <end position="601"/>
    </location>
</feature>
<dbReference type="GeneID" id="89923070"/>
<dbReference type="GO" id="GO:0005783">
    <property type="term" value="C:endoplasmic reticulum"/>
    <property type="evidence" value="ECO:0007669"/>
    <property type="project" value="UniProtKB-SubCell"/>
</dbReference>
<keyword evidence="8 9" id="KW-0687">Ribonucleoprotein</keyword>
<gene>
    <name evidence="12" type="primary">srp72</name>
    <name evidence="12" type="ORF">LTR77_001723</name>
</gene>
<dbReference type="PANTHER" id="PTHR14094:SF9">
    <property type="entry name" value="SIGNAL RECOGNITION PARTICLE SUBUNIT SRP72"/>
    <property type="match status" value="1"/>
</dbReference>
<dbReference type="GO" id="GO:0043022">
    <property type="term" value="F:ribosome binding"/>
    <property type="evidence" value="ECO:0007669"/>
    <property type="project" value="TreeGrafter"/>
</dbReference>
<feature type="region of interest" description="Disordered" evidence="10">
    <location>
        <begin position="529"/>
        <end position="646"/>
    </location>
</feature>
<evidence type="ECO:0000256" key="4">
    <source>
        <dbReference type="ARBA" id="ARBA00018350"/>
    </source>
</evidence>
<dbReference type="AlphaFoldDB" id="A0AAV9PPD8"/>
<dbReference type="PIRSF" id="PIRSF038922">
    <property type="entry name" value="SRP72"/>
    <property type="match status" value="1"/>
</dbReference>
<keyword evidence="6" id="KW-0256">Endoplasmic reticulum</keyword>
<dbReference type="InterPro" id="IPR013699">
    <property type="entry name" value="Signal_recog_part_SRP72_RNA-bd"/>
</dbReference>
<protein>
    <recommendedName>
        <fullName evidence="4 9">Signal recognition particle subunit SRP72</fullName>
    </recommendedName>
</protein>
<feature type="domain" description="Signal recognition particle SRP72 subunit RNA-binding" evidence="11">
    <location>
        <begin position="549"/>
        <end position="594"/>
    </location>
</feature>
<evidence type="ECO:0000256" key="6">
    <source>
        <dbReference type="ARBA" id="ARBA00022824"/>
    </source>
</evidence>
<evidence type="ECO:0000256" key="1">
    <source>
        <dbReference type="ARBA" id="ARBA00004240"/>
    </source>
</evidence>
<dbReference type="InterPro" id="IPR031545">
    <property type="entry name" value="SRP72_TPR-like"/>
</dbReference>
<keyword evidence="13" id="KW-1185">Reference proteome</keyword>
<evidence type="ECO:0000256" key="9">
    <source>
        <dbReference type="PIRNR" id="PIRNR038922"/>
    </source>
</evidence>
<feature type="compositionally biased region" description="Basic residues" evidence="10">
    <location>
        <begin position="556"/>
        <end position="567"/>
    </location>
</feature>
<evidence type="ECO:0000256" key="8">
    <source>
        <dbReference type="ARBA" id="ARBA00023274"/>
    </source>
</evidence>
<dbReference type="InterPro" id="IPR026270">
    <property type="entry name" value="SRP72"/>
</dbReference>
<dbReference type="Gene3D" id="1.25.40.10">
    <property type="entry name" value="Tetratricopeptide repeat domain"/>
    <property type="match status" value="1"/>
</dbReference>
<evidence type="ECO:0000256" key="7">
    <source>
        <dbReference type="ARBA" id="ARBA00023135"/>
    </source>
</evidence>
<keyword evidence="7 9" id="KW-0733">Signal recognition particle</keyword>
<sequence length="646" mass="69816">MSTSVGSLASLLKQTDIEDHSEVLQAAESTLKQFKGDLEAQHVKAIALLKLDRYGDAVKAIEAGGAKLKDRARLDYAYALYKDGKPAQAAEIAREGGERGFEHVEAQASYRTEEFKRAAELYQRLASQLEDDVEADLRVNSGAVDAQLEWSGQGELVQKKKPERADLEAFETAYNAACGCIARGELGQGEVLLKRAKDLCNALEDLSDEDKQAELMPITVQQVYVLARLGRQEEADGLAKEVDATRIPDASTRHIAQVNGVAASASDSNPFLAQRIVSKDLDTLKPDYPFQFQRAVLNRNRYATDLQSLKFGGTADSTKAVLSKHPSPNTDTFCNGMSVVNAAAHAQSQTGKEAIKLILPVLEKRPTDVGLVLTIVQLYVLSGNAGSAIKLLEGFLRRLEQSAKEAELEVRYSPGLVGTMASLYHTQGRRNHEQRELAKAASHWKRRTKERPAGVLQLLRAAGSALLDSPAPEHQELATSIFTELHSLNPSDSIATAGLIASSPASAPSDLTSTLTPIDRLISTIDAPSLESAGLAQPPTTPGVTRKRPAEDSNQKPRKAKKIRPSRIPKDYDPAKTPDPERWLPLRDRSTYRPKGKKGKARANLLSQGAAPAGESEGSRPGTPGGEVVKGKPQQGGGKKKGKGKR</sequence>
<comment type="function">
    <text evidence="9">Component of the signal recognition particle (SRP) complex, a ribonucleoprotein complex that mediates the cotranslational targeting of secretory and membrane proteins to the endoplasmic reticulum (ER).</text>
</comment>
<dbReference type="RefSeq" id="XP_064663310.1">
    <property type="nucleotide sequence ID" value="XM_064798983.1"/>
</dbReference>
<keyword evidence="5 9" id="KW-0963">Cytoplasm</keyword>
<dbReference type="GO" id="GO:0008312">
    <property type="term" value="F:7S RNA binding"/>
    <property type="evidence" value="ECO:0007669"/>
    <property type="project" value="InterPro"/>
</dbReference>
<evidence type="ECO:0000256" key="3">
    <source>
        <dbReference type="ARBA" id="ARBA00007676"/>
    </source>
</evidence>
<dbReference type="Pfam" id="PF08492">
    <property type="entry name" value="SRP72"/>
    <property type="match status" value="1"/>
</dbReference>
<name>A0AAV9PPD8_9PEZI</name>
<organism evidence="12 13">
    <name type="scientific">Saxophila tyrrhenica</name>
    <dbReference type="NCBI Taxonomy" id="1690608"/>
    <lineage>
        <taxon>Eukaryota</taxon>
        <taxon>Fungi</taxon>
        <taxon>Dikarya</taxon>
        <taxon>Ascomycota</taxon>
        <taxon>Pezizomycotina</taxon>
        <taxon>Dothideomycetes</taxon>
        <taxon>Dothideomycetidae</taxon>
        <taxon>Mycosphaerellales</taxon>
        <taxon>Extremaceae</taxon>
        <taxon>Saxophila</taxon>
    </lineage>
</organism>
<evidence type="ECO:0000256" key="2">
    <source>
        <dbReference type="ARBA" id="ARBA00004496"/>
    </source>
</evidence>
<evidence type="ECO:0000256" key="5">
    <source>
        <dbReference type="ARBA" id="ARBA00022490"/>
    </source>
</evidence>
<feature type="compositionally biased region" description="Basic and acidic residues" evidence="10">
    <location>
        <begin position="568"/>
        <end position="591"/>
    </location>
</feature>
<comment type="similarity">
    <text evidence="3 9">Belongs to the SRP72 family.</text>
</comment>